<dbReference type="STRING" id="545501.BN997_04545"/>
<feature type="domain" description="Metallo-beta-lactamase" evidence="5">
    <location>
        <begin position="50"/>
        <end position="256"/>
    </location>
</feature>
<sequence>METLQIGSAKLTWLNGGVTHLDGGSMFGVVPKALWAKKYPHNDKNQIELRTDPILIELDGSNLLIDTGIGLNKLSDKQKRNFGVLEETNIEASLSELELTVNDIDIVLMTHLHYDHANGLTKLVGEEKYESVFKNAKIFVSQIEWNEMQQPNIRSINTYWEKNWRPVVDQVYPFREKIEVLPGLTMVHTGGHSEGHAIIRFREGEQGFIHMADIMPTHAHQNKLWALAYDDYPVQSVLQKEYWMEAGYKEKVWFTFYHDAYYRAVRFNEAGEKIDHVERLRYSYD</sequence>
<dbReference type="Pfam" id="PF00753">
    <property type="entry name" value="Lactamase_B"/>
    <property type="match status" value="1"/>
</dbReference>
<keyword evidence="2" id="KW-0479">Metal-binding</keyword>
<dbReference type="InterPro" id="IPR051013">
    <property type="entry name" value="MBL_superfamily_lactonases"/>
</dbReference>
<protein>
    <submittedName>
        <fullName evidence="6">Putative quorum-quenching lactonase YtnP</fullName>
    </submittedName>
</protein>
<dbReference type="GO" id="GO:0016787">
    <property type="term" value="F:hydrolase activity"/>
    <property type="evidence" value="ECO:0007669"/>
    <property type="project" value="UniProtKB-KW"/>
</dbReference>
<comment type="similarity">
    <text evidence="1">Belongs to the metallo-beta-lactamase superfamily.</text>
</comment>
<organism evidence="6 7">
    <name type="scientific">Oceanobacillus oncorhynchi</name>
    <dbReference type="NCBI Taxonomy" id="545501"/>
    <lineage>
        <taxon>Bacteria</taxon>
        <taxon>Bacillati</taxon>
        <taxon>Bacillota</taxon>
        <taxon>Bacilli</taxon>
        <taxon>Bacillales</taxon>
        <taxon>Bacillaceae</taxon>
        <taxon>Oceanobacillus</taxon>
    </lineage>
</organism>
<dbReference type="Gene3D" id="3.60.15.10">
    <property type="entry name" value="Ribonuclease Z/Hydroxyacylglutathione hydrolase-like"/>
    <property type="match status" value="1"/>
</dbReference>
<reference evidence="6 7" key="1">
    <citation type="submission" date="2014-11" db="EMBL/GenBank/DDBJ databases">
        <authorList>
            <person name="Urmite Genomes Urmite Genomes"/>
        </authorList>
    </citation>
    <scope>NUCLEOTIDE SEQUENCE [LARGE SCALE GENOMIC DNA]</scope>
    <source>
        <strain evidence="6 7">Oc5</strain>
    </source>
</reference>
<gene>
    <name evidence="6" type="primary">ytnP</name>
    <name evidence="6" type="ORF">BN997_04545</name>
</gene>
<keyword evidence="4" id="KW-0862">Zinc</keyword>
<dbReference type="AlphaFoldDB" id="A0A0A1N0W3"/>
<evidence type="ECO:0000313" key="7">
    <source>
        <dbReference type="Proteomes" id="UP000040453"/>
    </source>
</evidence>
<dbReference type="PANTHER" id="PTHR42978:SF6">
    <property type="entry name" value="QUORUM-QUENCHING LACTONASE YTNP-RELATED"/>
    <property type="match status" value="1"/>
</dbReference>
<keyword evidence="3" id="KW-0378">Hydrolase</keyword>
<dbReference type="GO" id="GO:0046872">
    <property type="term" value="F:metal ion binding"/>
    <property type="evidence" value="ECO:0007669"/>
    <property type="project" value="UniProtKB-KW"/>
</dbReference>
<dbReference type="OrthoDB" id="9802897at2"/>
<dbReference type="EMBL" id="CDGG01000001">
    <property type="protein sequence ID" value="CEI84591.1"/>
    <property type="molecule type" value="Genomic_DNA"/>
</dbReference>
<evidence type="ECO:0000259" key="5">
    <source>
        <dbReference type="SMART" id="SM00849"/>
    </source>
</evidence>
<dbReference type="PANTHER" id="PTHR42978">
    <property type="entry name" value="QUORUM-QUENCHING LACTONASE YTNP-RELATED-RELATED"/>
    <property type="match status" value="1"/>
</dbReference>
<dbReference type="Proteomes" id="UP000040453">
    <property type="component" value="Unassembled WGS sequence"/>
</dbReference>
<keyword evidence="7" id="KW-1185">Reference proteome</keyword>
<dbReference type="InterPro" id="IPR036866">
    <property type="entry name" value="RibonucZ/Hydroxyglut_hydro"/>
</dbReference>
<dbReference type="CDD" id="cd07728">
    <property type="entry name" value="YtnP-like_MBL-fold"/>
    <property type="match status" value="1"/>
</dbReference>
<evidence type="ECO:0000256" key="4">
    <source>
        <dbReference type="ARBA" id="ARBA00022833"/>
    </source>
</evidence>
<dbReference type="SMART" id="SM00849">
    <property type="entry name" value="Lactamase_B"/>
    <property type="match status" value="1"/>
</dbReference>
<dbReference type="RefSeq" id="WP_042535522.1">
    <property type="nucleotide sequence ID" value="NZ_CAXOIH010000019.1"/>
</dbReference>
<name>A0A0A1N0W3_9BACI</name>
<evidence type="ECO:0000256" key="1">
    <source>
        <dbReference type="ARBA" id="ARBA00007749"/>
    </source>
</evidence>
<accession>A0A0A1N0W3</accession>
<evidence type="ECO:0000313" key="6">
    <source>
        <dbReference type="EMBL" id="CEI84591.1"/>
    </source>
</evidence>
<proteinExistence type="inferred from homology"/>
<evidence type="ECO:0000256" key="3">
    <source>
        <dbReference type="ARBA" id="ARBA00022801"/>
    </source>
</evidence>
<evidence type="ECO:0000256" key="2">
    <source>
        <dbReference type="ARBA" id="ARBA00022723"/>
    </source>
</evidence>
<dbReference type="SUPFAM" id="SSF56281">
    <property type="entry name" value="Metallo-hydrolase/oxidoreductase"/>
    <property type="match status" value="1"/>
</dbReference>
<dbReference type="InterPro" id="IPR001279">
    <property type="entry name" value="Metallo-B-lactamas"/>
</dbReference>